<name>A0A1E5VYL4_9POAL</name>
<accession>A0A1E5VYL4</accession>
<reference evidence="1 2" key="1">
    <citation type="submission" date="2016-09" db="EMBL/GenBank/DDBJ databases">
        <title>The draft genome of Dichanthelium oligosanthes: A C3 panicoid grass species.</title>
        <authorList>
            <person name="Studer A.J."/>
            <person name="Schnable J.C."/>
            <person name="Brutnell T.P."/>
        </authorList>
    </citation>
    <scope>NUCLEOTIDE SEQUENCE [LARGE SCALE GENOMIC DNA]</scope>
    <source>
        <strain evidence="2">cv. Kellogg 1175</strain>
        <tissue evidence="1">Leaf</tissue>
    </source>
</reference>
<evidence type="ECO:0000313" key="2">
    <source>
        <dbReference type="Proteomes" id="UP000095767"/>
    </source>
</evidence>
<organism evidence="1 2">
    <name type="scientific">Dichanthelium oligosanthes</name>
    <dbReference type="NCBI Taxonomy" id="888268"/>
    <lineage>
        <taxon>Eukaryota</taxon>
        <taxon>Viridiplantae</taxon>
        <taxon>Streptophyta</taxon>
        <taxon>Embryophyta</taxon>
        <taxon>Tracheophyta</taxon>
        <taxon>Spermatophyta</taxon>
        <taxon>Magnoliopsida</taxon>
        <taxon>Liliopsida</taxon>
        <taxon>Poales</taxon>
        <taxon>Poaceae</taxon>
        <taxon>PACMAD clade</taxon>
        <taxon>Panicoideae</taxon>
        <taxon>Panicodae</taxon>
        <taxon>Paniceae</taxon>
        <taxon>Dichantheliinae</taxon>
        <taxon>Dichanthelium</taxon>
    </lineage>
</organism>
<dbReference type="OrthoDB" id="614244at2759"/>
<keyword evidence="2" id="KW-1185">Reference proteome</keyword>
<sequence>MYSNINREDVTIGSSYYQMLGRVDCIANNLKSVRLETKRDNYSMILFACFLLASAQKLQIMRIQSFKNCCSKAWFAVQQNLLSQCHCASLEREVVIQSIENIKHKGFSIEVVDALADTFDSDINISIPDTLHYG</sequence>
<dbReference type="STRING" id="888268.A0A1E5VYL4"/>
<evidence type="ECO:0000313" key="1">
    <source>
        <dbReference type="EMBL" id="OEL30200.1"/>
    </source>
</evidence>
<dbReference type="Proteomes" id="UP000095767">
    <property type="component" value="Unassembled WGS sequence"/>
</dbReference>
<gene>
    <name evidence="1" type="ORF">BAE44_0008783</name>
</gene>
<comment type="caution">
    <text evidence="1">The sequence shown here is derived from an EMBL/GenBank/DDBJ whole genome shotgun (WGS) entry which is preliminary data.</text>
</comment>
<dbReference type="AlphaFoldDB" id="A0A1E5VYL4"/>
<dbReference type="EMBL" id="LWDX02026101">
    <property type="protein sequence ID" value="OEL30200.1"/>
    <property type="molecule type" value="Genomic_DNA"/>
</dbReference>
<proteinExistence type="predicted"/>
<protein>
    <submittedName>
        <fullName evidence="1">Uncharacterized protein</fullName>
    </submittedName>
</protein>